<keyword evidence="1" id="KW-0472">Membrane</keyword>
<name>A0A5J4RSL7_9ZZZZ</name>
<dbReference type="InterPro" id="IPR008930">
    <property type="entry name" value="Terpenoid_cyclase/PrenylTrfase"/>
</dbReference>
<accession>A0A5J4RSL7</accession>
<sequence>MKINEEILTKAQEKIKDMFLEQVEKGKQSKNNKDGIFACGQFLNFLESNQRGLHGTAASLRVISHYAPINNDTLNSLLKYAEFFVEIEGNGDSYNKNTAQIDSNNVIKKSELLYALSFIKDGTADCSPLIKRLANELLKCKIEEESWPFFSNFNSDVPDIIPTAIAVLALHANKYPSLDKCQKYLLKEIKGHIKKIKDPETFSKIVLALYVLVYTEFQPTLSNKKKEYSSILKEIWASDFAFMKNDMEQNIEYPYNTRHFYVRIPWQLYLLAISNKLSIKYSSKVSYFARLNSALKQANNEGFKYLQSGKNISSRTNAILFDVLEHIKEEREKSLLIYVLNYYDKFINFLQKKYVKKFFNVVGLCLIIYSFYLWKINDTSLITQSAPSFMASFIVYLFLYNIKSPK</sequence>
<feature type="transmembrane region" description="Helical" evidence="1">
    <location>
        <begin position="381"/>
        <end position="400"/>
    </location>
</feature>
<reference evidence="2" key="1">
    <citation type="submission" date="2019-03" db="EMBL/GenBank/DDBJ databases">
        <title>Single cell metagenomics reveals metabolic interactions within the superorganism composed of flagellate Streblomastix strix and complex community of Bacteroidetes bacteria on its surface.</title>
        <authorList>
            <person name="Treitli S.C."/>
            <person name="Kolisko M."/>
            <person name="Husnik F."/>
            <person name="Keeling P."/>
            <person name="Hampl V."/>
        </authorList>
    </citation>
    <scope>NUCLEOTIDE SEQUENCE</scope>
    <source>
        <strain evidence="2">STM</strain>
    </source>
</reference>
<protein>
    <submittedName>
        <fullName evidence="2">Uncharacterized protein</fullName>
    </submittedName>
</protein>
<keyword evidence="1" id="KW-0812">Transmembrane</keyword>
<keyword evidence="1" id="KW-1133">Transmembrane helix</keyword>
<dbReference type="SUPFAM" id="SSF48239">
    <property type="entry name" value="Terpenoid cyclases/Protein prenyltransferases"/>
    <property type="match status" value="1"/>
</dbReference>
<evidence type="ECO:0000256" key="1">
    <source>
        <dbReference type="SAM" id="Phobius"/>
    </source>
</evidence>
<feature type="transmembrane region" description="Helical" evidence="1">
    <location>
        <begin position="358"/>
        <end position="375"/>
    </location>
</feature>
<proteinExistence type="predicted"/>
<evidence type="ECO:0000313" key="2">
    <source>
        <dbReference type="EMBL" id="KAA6336739.1"/>
    </source>
</evidence>
<organism evidence="2">
    <name type="scientific">termite gut metagenome</name>
    <dbReference type="NCBI Taxonomy" id="433724"/>
    <lineage>
        <taxon>unclassified sequences</taxon>
        <taxon>metagenomes</taxon>
        <taxon>organismal metagenomes</taxon>
    </lineage>
</organism>
<dbReference type="EMBL" id="SNRY01000765">
    <property type="protein sequence ID" value="KAA6336739.1"/>
    <property type="molecule type" value="Genomic_DNA"/>
</dbReference>
<dbReference type="AlphaFoldDB" id="A0A5J4RSL7"/>
<gene>
    <name evidence="2" type="ORF">EZS27_015121</name>
</gene>
<comment type="caution">
    <text evidence="2">The sequence shown here is derived from an EMBL/GenBank/DDBJ whole genome shotgun (WGS) entry which is preliminary data.</text>
</comment>